<dbReference type="AlphaFoldDB" id="A0AAN7DAM1"/>
<comment type="caution">
    <text evidence="1">The sequence shown here is derived from an EMBL/GenBank/DDBJ whole genome shotgun (WGS) entry which is preliminary data.</text>
</comment>
<dbReference type="RefSeq" id="XP_064680023.1">
    <property type="nucleotide sequence ID" value="XM_064824646.1"/>
</dbReference>
<organism evidence="1 2">
    <name type="scientific">Mucor velutinosus</name>
    <dbReference type="NCBI Taxonomy" id="708070"/>
    <lineage>
        <taxon>Eukaryota</taxon>
        <taxon>Fungi</taxon>
        <taxon>Fungi incertae sedis</taxon>
        <taxon>Mucoromycota</taxon>
        <taxon>Mucoromycotina</taxon>
        <taxon>Mucoromycetes</taxon>
        <taxon>Mucorales</taxon>
        <taxon>Mucorineae</taxon>
        <taxon>Mucoraceae</taxon>
        <taxon>Mucor</taxon>
    </lineage>
</organism>
<dbReference type="GeneID" id="89949038"/>
<evidence type="ECO:0000313" key="2">
    <source>
        <dbReference type="Proteomes" id="UP001304243"/>
    </source>
</evidence>
<dbReference type="GO" id="GO:0005840">
    <property type="term" value="C:ribosome"/>
    <property type="evidence" value="ECO:0007669"/>
    <property type="project" value="UniProtKB-KW"/>
</dbReference>
<protein>
    <submittedName>
        <fullName evidence="1">40S ribosomal protein S27</fullName>
    </submittedName>
</protein>
<accession>A0AAN7DAM1</accession>
<evidence type="ECO:0000313" key="1">
    <source>
        <dbReference type="EMBL" id="KAK4513357.1"/>
    </source>
</evidence>
<sequence length="101" mass="11081">MVFNFIKKKVVSFAGATINQVCSAVFLSAASVAAAASSPAIKANQDVLPAAPVLRTYVFLKDVYRASFQLAKNAGYCIVEELSKIIVRTAYFYQLRLFVYC</sequence>
<keyword evidence="2" id="KW-1185">Reference proteome</keyword>
<keyword evidence="1" id="KW-0687">Ribonucleoprotein</keyword>
<proteinExistence type="predicted"/>
<keyword evidence="1" id="KW-0689">Ribosomal protein</keyword>
<gene>
    <name evidence="1" type="primary">rps27_3</name>
    <name evidence="1" type="ORF">ATC70_005352</name>
</gene>
<name>A0AAN7DAM1_9FUNG</name>
<dbReference type="Proteomes" id="UP001304243">
    <property type="component" value="Unassembled WGS sequence"/>
</dbReference>
<reference evidence="1 2" key="1">
    <citation type="submission" date="2022-11" db="EMBL/GenBank/DDBJ databases">
        <title>Mucor velutinosus strain NIH1002 WGS.</title>
        <authorList>
            <person name="Subramanian P."/>
            <person name="Mullikin J.C."/>
            <person name="Segre J.A."/>
            <person name="Zelazny A.M."/>
        </authorList>
    </citation>
    <scope>NUCLEOTIDE SEQUENCE [LARGE SCALE GENOMIC DNA]</scope>
    <source>
        <strain evidence="1 2">NIH1002</strain>
    </source>
</reference>
<dbReference type="EMBL" id="JASEJX010000016">
    <property type="protein sequence ID" value="KAK4513357.1"/>
    <property type="molecule type" value="Genomic_DNA"/>
</dbReference>